<dbReference type="EMBL" id="ABCS01000026">
    <property type="protein sequence ID" value="EDM78800.1"/>
    <property type="molecule type" value="Genomic_DNA"/>
</dbReference>
<dbReference type="STRING" id="391625.PPSIR1_32417"/>
<dbReference type="AlphaFoldDB" id="A6G5L9"/>
<name>A6G5L9_9BACT</name>
<proteinExistence type="predicted"/>
<evidence type="ECO:0000313" key="1">
    <source>
        <dbReference type="EMBL" id="EDM78800.1"/>
    </source>
</evidence>
<sequence>MIGKDDTQAPRRPSTLVRVAAQTLPALLAAASAACVPRPEPEQCEALADHIVALSRASQEGRAADIAATVAEEQREALVERCKSEGTRREVSCVLEATSLEAIQGCAPRD</sequence>
<dbReference type="RefSeq" id="WP_006972018.1">
    <property type="nucleotide sequence ID" value="NZ_ABCS01000026.1"/>
</dbReference>
<dbReference type="PROSITE" id="PS51257">
    <property type="entry name" value="PROKAR_LIPOPROTEIN"/>
    <property type="match status" value="1"/>
</dbReference>
<accession>A6G5L9</accession>
<dbReference type="Proteomes" id="UP000005801">
    <property type="component" value="Unassembled WGS sequence"/>
</dbReference>
<reference evidence="1 2" key="1">
    <citation type="submission" date="2007-06" db="EMBL/GenBank/DDBJ databases">
        <authorList>
            <person name="Shimkets L."/>
            <person name="Ferriera S."/>
            <person name="Johnson J."/>
            <person name="Kravitz S."/>
            <person name="Beeson K."/>
            <person name="Sutton G."/>
            <person name="Rogers Y.-H."/>
            <person name="Friedman R."/>
            <person name="Frazier M."/>
            <person name="Venter J.C."/>
        </authorList>
    </citation>
    <scope>NUCLEOTIDE SEQUENCE [LARGE SCALE GENOMIC DNA]</scope>
    <source>
        <strain evidence="1 2">SIR-1</strain>
    </source>
</reference>
<organism evidence="1 2">
    <name type="scientific">Plesiocystis pacifica SIR-1</name>
    <dbReference type="NCBI Taxonomy" id="391625"/>
    <lineage>
        <taxon>Bacteria</taxon>
        <taxon>Pseudomonadati</taxon>
        <taxon>Myxococcota</taxon>
        <taxon>Polyangia</taxon>
        <taxon>Nannocystales</taxon>
        <taxon>Nannocystaceae</taxon>
        <taxon>Plesiocystis</taxon>
    </lineage>
</organism>
<dbReference type="OrthoDB" id="9914465at2"/>
<comment type="caution">
    <text evidence="1">The sequence shown here is derived from an EMBL/GenBank/DDBJ whole genome shotgun (WGS) entry which is preliminary data.</text>
</comment>
<evidence type="ECO:0000313" key="2">
    <source>
        <dbReference type="Proteomes" id="UP000005801"/>
    </source>
</evidence>
<gene>
    <name evidence="1" type="ORF">PPSIR1_32417</name>
</gene>
<protein>
    <submittedName>
        <fullName evidence="1">Uncharacterized protein</fullName>
    </submittedName>
</protein>
<keyword evidence="2" id="KW-1185">Reference proteome</keyword>